<dbReference type="InterPro" id="IPR049180">
    <property type="entry name" value="MdcG_C"/>
</dbReference>
<dbReference type="PATRIC" id="fig|200452.3.peg.3012"/>
<dbReference type="GeneID" id="65076309"/>
<evidence type="ECO:0000313" key="7">
    <source>
        <dbReference type="EMBL" id="SDP44788.1"/>
    </source>
</evidence>
<comment type="function">
    <text evidence="3">Transfers 2'-(5-triphosphoribosyl)-3'-dephosphocoenzyme-A to the apo-[acyl-carrier-protein] of the malonate decarboxylase to yield holo-[acyl-carrier-protein].</text>
</comment>
<comment type="similarity">
    <text evidence="3">Belongs to the MdcG family.</text>
</comment>
<keyword evidence="2 3" id="KW-0548">Nucleotidyltransferase</keyword>
<sequence length="212" mass="23068">MVISNTGAVRPHDLLWGMPLAALPDDAPKWAVDAVLAGQPVVVRRQAMPAGQVAVGLRGRGREQRYAASMPLADVHRRVMPEQLIDAPTESHQQWPALHALRQIRPVMEALELDWGVGGSAGFELASGIAALHQDSDLDLILRTPGRLNRRCAAELVEALETSVCRVDVQLQLEQGAVALREWARPTGRVLLKTATGARLVADPWHLAQVYA</sequence>
<evidence type="ECO:0000256" key="3">
    <source>
        <dbReference type="HAMAP-Rule" id="MF_00650"/>
    </source>
</evidence>
<feature type="domain" description="Phosphoribosyl-dephospho-CoA transferase MdcG C-terminal" evidence="4">
    <location>
        <begin position="90"/>
        <end position="204"/>
    </location>
</feature>
<dbReference type="EMBL" id="LJQB01000010">
    <property type="protein sequence ID" value="KPW87527.1"/>
    <property type="molecule type" value="Genomic_DNA"/>
</dbReference>
<evidence type="ECO:0000256" key="2">
    <source>
        <dbReference type="ARBA" id="ARBA00022695"/>
    </source>
</evidence>
<evidence type="ECO:0000313" key="9">
    <source>
        <dbReference type="Proteomes" id="UP000183042"/>
    </source>
</evidence>
<gene>
    <name evidence="3" type="primary">mdcG</name>
    <name evidence="6" type="ORF">ALO92_02509</name>
    <name evidence="7" type="ORF">SAMN05216596_104236</name>
</gene>
<dbReference type="AlphaFoldDB" id="A0A0P9MSH1"/>
<evidence type="ECO:0000313" key="6">
    <source>
        <dbReference type="EMBL" id="KPW87527.1"/>
    </source>
</evidence>
<dbReference type="Proteomes" id="UP000050411">
    <property type="component" value="Unassembled WGS sequence"/>
</dbReference>
<feature type="active site" evidence="3">
    <location>
        <position position="139"/>
    </location>
</feature>
<evidence type="ECO:0000313" key="8">
    <source>
        <dbReference type="Proteomes" id="UP000050411"/>
    </source>
</evidence>
<keyword evidence="1 3" id="KW-0808">Transferase</keyword>
<dbReference type="Proteomes" id="UP000183042">
    <property type="component" value="Unassembled WGS sequence"/>
</dbReference>
<evidence type="ECO:0000256" key="1">
    <source>
        <dbReference type="ARBA" id="ARBA00022679"/>
    </source>
</evidence>
<dbReference type="Pfam" id="PF20866">
    <property type="entry name" value="MdcG_N"/>
    <property type="match status" value="1"/>
</dbReference>
<proteinExistence type="inferred from homology"/>
<dbReference type="NCBIfam" id="NF002332">
    <property type="entry name" value="PRK01293.1"/>
    <property type="match status" value="1"/>
</dbReference>
<dbReference type="InterPro" id="IPR048903">
    <property type="entry name" value="MdcG_N"/>
</dbReference>
<evidence type="ECO:0000259" key="4">
    <source>
        <dbReference type="Pfam" id="PF10620"/>
    </source>
</evidence>
<reference evidence="6 8" key="1">
    <citation type="submission" date="2015-09" db="EMBL/GenBank/DDBJ databases">
        <title>Genome announcement of multiple Pseudomonas syringae strains.</title>
        <authorList>
            <person name="Thakur S."/>
            <person name="Wang P.W."/>
            <person name="Gong Y."/>
            <person name="Weir B.S."/>
            <person name="Guttman D.S."/>
        </authorList>
    </citation>
    <scope>NUCLEOTIDE SEQUENCE [LARGE SCALE GENOMIC DNA]</scope>
    <source>
        <strain evidence="6 8">ICMP19117</strain>
    </source>
</reference>
<dbReference type="EC" id="2.7.7.66" evidence="3"/>
<accession>A0A0P9MSH1</accession>
<comment type="caution">
    <text evidence="6">The sequence shown here is derived from an EMBL/GenBank/DDBJ whole genome shotgun (WGS) entry which is preliminary data.</text>
</comment>
<feature type="domain" description="Phosphoribosyl-dephospho-CoA transferase MdcG N-terminal" evidence="5">
    <location>
        <begin position="10"/>
        <end position="81"/>
    </location>
</feature>
<dbReference type="RefSeq" id="WP_010438848.1">
    <property type="nucleotide sequence ID" value="NZ_FNJH01000004.1"/>
</dbReference>
<organism evidence="6 8">
    <name type="scientific">Pseudomonas congelans</name>
    <dbReference type="NCBI Taxonomy" id="200452"/>
    <lineage>
        <taxon>Bacteria</taxon>
        <taxon>Pseudomonadati</taxon>
        <taxon>Pseudomonadota</taxon>
        <taxon>Gammaproteobacteria</taxon>
        <taxon>Pseudomonadales</taxon>
        <taxon>Pseudomonadaceae</taxon>
        <taxon>Pseudomonas</taxon>
    </lineage>
</organism>
<dbReference type="GO" id="GO:0016779">
    <property type="term" value="F:nucleotidyltransferase activity"/>
    <property type="evidence" value="ECO:0007669"/>
    <property type="project" value="UniProtKB-UniRule"/>
</dbReference>
<feature type="active site" evidence="3">
    <location>
        <position position="137"/>
    </location>
</feature>
<protein>
    <recommendedName>
        <fullName evidence="3">Phosphoribosyl-dephospho-CoA transferase</fullName>
        <ecNumber evidence="3">2.7.7.66</ecNumber>
    </recommendedName>
    <alternativeName>
        <fullName evidence="3">Malonate decarboxylase holo-[acyl-carrier-protein] synthase</fullName>
        <shortName evidence="3">Holo-ACP synthase</shortName>
    </alternativeName>
</protein>
<name>A0A0P9MSH1_9PSED</name>
<keyword evidence="9" id="KW-1185">Reference proteome</keyword>
<dbReference type="InterPro" id="IPR017557">
    <property type="entry name" value="Holo-ACP_synthase"/>
</dbReference>
<dbReference type="Pfam" id="PF10620">
    <property type="entry name" value="MdcG"/>
    <property type="match status" value="1"/>
</dbReference>
<dbReference type="EMBL" id="FNJH01000004">
    <property type="protein sequence ID" value="SDP44788.1"/>
    <property type="molecule type" value="Genomic_DNA"/>
</dbReference>
<dbReference type="NCBIfam" id="TIGR03135">
    <property type="entry name" value="malonate_mdcG"/>
    <property type="match status" value="1"/>
</dbReference>
<reference evidence="7 9" key="2">
    <citation type="submission" date="2016-10" db="EMBL/GenBank/DDBJ databases">
        <authorList>
            <person name="Varghese N."/>
            <person name="Submissions S."/>
        </authorList>
    </citation>
    <scope>NUCLEOTIDE SEQUENCE [LARGE SCALE GENOMIC DNA]</scope>
    <source>
        <strain evidence="7 9">DSM 14939</strain>
    </source>
</reference>
<comment type="catalytic activity">
    <reaction evidence="3">
        <text>apo-[malonate decarboxylase ACP] + 2'-(5''-triphospho-alpha-D-ribosyl)-3'-dephospho-CoA = holo-[malonate decarboxylase ACP] + diphosphate</text>
        <dbReference type="Rhea" id="RHEA:42644"/>
        <dbReference type="Rhea" id="RHEA-COMP:10160"/>
        <dbReference type="Rhea" id="RHEA-COMP:10161"/>
        <dbReference type="ChEBI" id="CHEBI:29999"/>
        <dbReference type="ChEBI" id="CHEBI:33019"/>
        <dbReference type="ChEBI" id="CHEBI:61378"/>
        <dbReference type="ChEBI" id="CHEBI:82683"/>
        <dbReference type="EC" id="2.7.7.66"/>
    </reaction>
</comment>
<dbReference type="HAMAP" id="MF_00650">
    <property type="entry name" value="Malonate_MdcG"/>
    <property type="match status" value="1"/>
</dbReference>
<evidence type="ECO:0000259" key="5">
    <source>
        <dbReference type="Pfam" id="PF20866"/>
    </source>
</evidence>